<dbReference type="Pfam" id="PF05742">
    <property type="entry name" value="TANGO2"/>
    <property type="match status" value="1"/>
</dbReference>
<dbReference type="InterPro" id="IPR008551">
    <property type="entry name" value="TANGO2"/>
</dbReference>
<protein>
    <submittedName>
        <fullName evidence="1">DUF833-domain-containing protein</fullName>
    </submittedName>
</protein>
<dbReference type="Proteomes" id="UP000313359">
    <property type="component" value="Unassembled WGS sequence"/>
</dbReference>
<sequence length="320" mass="35560">MCVGFWTLEHPEYALILCSNRDEYLDRPTTHAHWHSFGPISGHDDPRGSVLSGRDLLAGGTWAGVSRTGRVALLTNITEPLRKYDSSRGDLTRSFLLPKAPERTLQAEIDEFQEENRDRAYAGFNLLVLSPSVSTGDLGPRPLSLDGAFLTNSGGGGTIIARMLSDEERRCGGMSNGVDHHGANEWPKVQHGMQALRSLLDTLPQHTAEAEIVERLFELLTWKNEHAPVDRSELRNTIQVEPIPLPPASFPPVTEQATPSSKSYYGTRLSTVLLIRRDGSVTFIERDIWTLDESGAVVKRDLGHDRVFRFQIEPEGPESI</sequence>
<gene>
    <name evidence="1" type="ORF">L227DRAFT_573137</name>
</gene>
<dbReference type="OrthoDB" id="191601at2759"/>
<dbReference type="PANTHER" id="PTHR17985">
    <property type="entry name" value="SER/THR-RICH PROTEIN T10 IN DGCR REGION"/>
    <property type="match status" value="1"/>
</dbReference>
<proteinExistence type="predicted"/>
<dbReference type="GO" id="GO:0005794">
    <property type="term" value="C:Golgi apparatus"/>
    <property type="evidence" value="ECO:0007669"/>
    <property type="project" value="TreeGrafter"/>
</dbReference>
<dbReference type="GO" id="GO:0009306">
    <property type="term" value="P:protein secretion"/>
    <property type="evidence" value="ECO:0007669"/>
    <property type="project" value="TreeGrafter"/>
</dbReference>
<evidence type="ECO:0000313" key="2">
    <source>
        <dbReference type="Proteomes" id="UP000313359"/>
    </source>
</evidence>
<organism evidence="1 2">
    <name type="scientific">Lentinus tigrinus ALCF2SS1-6</name>
    <dbReference type="NCBI Taxonomy" id="1328759"/>
    <lineage>
        <taxon>Eukaryota</taxon>
        <taxon>Fungi</taxon>
        <taxon>Dikarya</taxon>
        <taxon>Basidiomycota</taxon>
        <taxon>Agaricomycotina</taxon>
        <taxon>Agaricomycetes</taxon>
        <taxon>Polyporales</taxon>
        <taxon>Polyporaceae</taxon>
        <taxon>Lentinus</taxon>
    </lineage>
</organism>
<accession>A0A5C2SFS2</accession>
<dbReference type="AlphaFoldDB" id="A0A5C2SFS2"/>
<evidence type="ECO:0000313" key="1">
    <source>
        <dbReference type="EMBL" id="RPD62580.1"/>
    </source>
</evidence>
<name>A0A5C2SFS2_9APHY</name>
<keyword evidence="2" id="KW-1185">Reference proteome</keyword>
<dbReference type="GO" id="GO:0007030">
    <property type="term" value="P:Golgi organization"/>
    <property type="evidence" value="ECO:0007669"/>
    <property type="project" value="TreeGrafter"/>
</dbReference>
<reference evidence="1" key="1">
    <citation type="journal article" date="2018" name="Genome Biol. Evol.">
        <title>Genomics and development of Lentinus tigrinus, a white-rot wood-decaying mushroom with dimorphic fruiting bodies.</title>
        <authorList>
            <person name="Wu B."/>
            <person name="Xu Z."/>
            <person name="Knudson A."/>
            <person name="Carlson A."/>
            <person name="Chen N."/>
            <person name="Kovaka S."/>
            <person name="LaButti K."/>
            <person name="Lipzen A."/>
            <person name="Pennachio C."/>
            <person name="Riley R."/>
            <person name="Schakwitz W."/>
            <person name="Umezawa K."/>
            <person name="Ohm R.A."/>
            <person name="Grigoriev I.V."/>
            <person name="Nagy L.G."/>
            <person name="Gibbons J."/>
            <person name="Hibbett D."/>
        </authorList>
    </citation>
    <scope>NUCLEOTIDE SEQUENCE [LARGE SCALE GENOMIC DNA]</scope>
    <source>
        <strain evidence="1">ALCF2SS1-6</strain>
    </source>
</reference>
<dbReference type="PANTHER" id="PTHR17985:SF8">
    <property type="entry name" value="TRANSPORT AND GOLGI ORGANIZATION PROTEIN 2 HOMOLOG"/>
    <property type="match status" value="1"/>
</dbReference>
<dbReference type="EMBL" id="ML122258">
    <property type="protein sequence ID" value="RPD62580.1"/>
    <property type="molecule type" value="Genomic_DNA"/>
</dbReference>